<accession>A0ABS6MCC2</accession>
<dbReference type="Pfam" id="PF00300">
    <property type="entry name" value="His_Phos_1"/>
    <property type="match status" value="1"/>
</dbReference>
<dbReference type="CDD" id="cd07067">
    <property type="entry name" value="HP_PGM_like"/>
    <property type="match status" value="1"/>
</dbReference>
<dbReference type="PANTHER" id="PTHR48100">
    <property type="entry name" value="BROAD-SPECIFICITY PHOSPHATASE YOR283W-RELATED"/>
    <property type="match status" value="1"/>
</dbReference>
<dbReference type="InterPro" id="IPR013078">
    <property type="entry name" value="His_Pase_superF_clade-1"/>
</dbReference>
<dbReference type="EMBL" id="JAHQZT010000008">
    <property type="protein sequence ID" value="MBV0933362.1"/>
    <property type="molecule type" value="Genomic_DNA"/>
</dbReference>
<dbReference type="PIRSF" id="PIRSF000709">
    <property type="entry name" value="6PFK_2-Ptase"/>
    <property type="match status" value="1"/>
</dbReference>
<sequence>MTTLTIDLLRHGITERGSCFLGRTDAALTAEGWQQMQQGLAGLKPEDYDAIYASPLQRCAAFARHWAGAATTVQLDARLREYDFGDWDGLTAADVHVQDPEGLGRFWQDPWHHCPPGGEALPDFFARLEACIDSLQQHHRGRVLLICHGGVIRALHCILHGLPVSEMFNYAATHGSLHHFRDQR</sequence>
<dbReference type="Proteomes" id="UP000755551">
    <property type="component" value="Unassembled WGS sequence"/>
</dbReference>
<dbReference type="PANTHER" id="PTHR48100:SF1">
    <property type="entry name" value="HISTIDINE PHOSPHATASE FAMILY PROTEIN-RELATED"/>
    <property type="match status" value="1"/>
</dbReference>
<evidence type="ECO:0000313" key="2">
    <source>
        <dbReference type="Proteomes" id="UP000755551"/>
    </source>
</evidence>
<protein>
    <submittedName>
        <fullName evidence="1">Histidine phosphatase family protein</fullName>
    </submittedName>
</protein>
<proteinExistence type="predicted"/>
<dbReference type="SMART" id="SM00855">
    <property type="entry name" value="PGAM"/>
    <property type="match status" value="1"/>
</dbReference>
<reference evidence="1 2" key="1">
    <citation type="submission" date="2021-06" db="EMBL/GenBank/DDBJ databases">
        <title>Bacterium isolated from marine sediment.</title>
        <authorList>
            <person name="Zhu K.-L."/>
            <person name="Du Z.-J."/>
            <person name="Liang Q.-Y."/>
        </authorList>
    </citation>
    <scope>NUCLEOTIDE SEQUENCE [LARGE SCALE GENOMIC DNA]</scope>
    <source>
        <strain evidence="1 2">A346</strain>
    </source>
</reference>
<dbReference type="RefSeq" id="WP_217334778.1">
    <property type="nucleotide sequence ID" value="NZ_JAHQZT010000008.1"/>
</dbReference>
<organism evidence="1 2">
    <name type="scientific">Marinobacterium weihaiense</name>
    <dbReference type="NCBI Taxonomy" id="2851016"/>
    <lineage>
        <taxon>Bacteria</taxon>
        <taxon>Pseudomonadati</taxon>
        <taxon>Pseudomonadota</taxon>
        <taxon>Gammaproteobacteria</taxon>
        <taxon>Oceanospirillales</taxon>
        <taxon>Oceanospirillaceae</taxon>
        <taxon>Marinobacterium</taxon>
    </lineage>
</organism>
<comment type="caution">
    <text evidence="1">The sequence shown here is derived from an EMBL/GenBank/DDBJ whole genome shotgun (WGS) entry which is preliminary data.</text>
</comment>
<gene>
    <name evidence="1" type="ORF">KTN04_08425</name>
</gene>
<keyword evidence="2" id="KW-1185">Reference proteome</keyword>
<evidence type="ECO:0000313" key="1">
    <source>
        <dbReference type="EMBL" id="MBV0933362.1"/>
    </source>
</evidence>
<name>A0ABS6MCC2_9GAMM</name>
<dbReference type="InterPro" id="IPR050275">
    <property type="entry name" value="PGM_Phosphatase"/>
</dbReference>